<feature type="compositionally biased region" description="Basic residues" evidence="1">
    <location>
        <begin position="104"/>
        <end position="115"/>
    </location>
</feature>
<sequence length="225" mass="25030">MRPSPSFTPAVPLPDLPESSPNFLYERLNPQGEYAPHYTQPSGLSLAKLQQFTNSFMEHPFSHTPSHPITSYANTPNLPQTHPHRRNLQSQRVQSQIAASKTHAASRSKSLHHPHQQQMYAPRTVPRVSLMPAAPAYNSMNMTSLNGYGMSHPTMNSGYHGNHGYMNQSPQYSMQMGMMGTQAYAQQPMQAPPHGNIVYSPAGHHTYVNAGMSKPQLKGPGFMRR</sequence>
<protein>
    <submittedName>
        <fullName evidence="2">Uncharacterized protein</fullName>
    </submittedName>
</protein>
<accession>A0AAW0P7T0</accession>
<dbReference type="AlphaFoldDB" id="A0AAW0P7T0"/>
<evidence type="ECO:0000256" key="1">
    <source>
        <dbReference type="SAM" id="MobiDB-lite"/>
    </source>
</evidence>
<reference evidence="3" key="1">
    <citation type="submission" date="2024-04" db="EMBL/GenBank/DDBJ databases">
        <title>Salinicola lusitanus LLJ914,a marine bacterium isolated from the Okinawa Trough.</title>
        <authorList>
            <person name="Li J."/>
        </authorList>
    </citation>
    <scope>NUCLEOTIDE SEQUENCE [LARGE SCALE GENOMIC DNA]</scope>
</reference>
<gene>
    <name evidence="2" type="ORF">WMY93_010459</name>
</gene>
<feature type="region of interest" description="Disordered" evidence="1">
    <location>
        <begin position="58"/>
        <end position="120"/>
    </location>
</feature>
<evidence type="ECO:0000313" key="3">
    <source>
        <dbReference type="Proteomes" id="UP001460270"/>
    </source>
</evidence>
<comment type="caution">
    <text evidence="2">The sequence shown here is derived from an EMBL/GenBank/DDBJ whole genome shotgun (WGS) entry which is preliminary data.</text>
</comment>
<organism evidence="2 3">
    <name type="scientific">Mugilogobius chulae</name>
    <name type="common">yellowstripe goby</name>
    <dbReference type="NCBI Taxonomy" id="88201"/>
    <lineage>
        <taxon>Eukaryota</taxon>
        <taxon>Metazoa</taxon>
        <taxon>Chordata</taxon>
        <taxon>Craniata</taxon>
        <taxon>Vertebrata</taxon>
        <taxon>Euteleostomi</taxon>
        <taxon>Actinopterygii</taxon>
        <taxon>Neopterygii</taxon>
        <taxon>Teleostei</taxon>
        <taxon>Neoteleostei</taxon>
        <taxon>Acanthomorphata</taxon>
        <taxon>Gobiaria</taxon>
        <taxon>Gobiiformes</taxon>
        <taxon>Gobioidei</taxon>
        <taxon>Gobiidae</taxon>
        <taxon>Gobionellinae</taxon>
        <taxon>Mugilogobius</taxon>
    </lineage>
</organism>
<proteinExistence type="predicted"/>
<keyword evidence="3" id="KW-1185">Reference proteome</keyword>
<dbReference type="Proteomes" id="UP001460270">
    <property type="component" value="Unassembled WGS sequence"/>
</dbReference>
<dbReference type="EMBL" id="JBBPFD010000007">
    <property type="protein sequence ID" value="KAK7919175.1"/>
    <property type="molecule type" value="Genomic_DNA"/>
</dbReference>
<feature type="compositionally biased region" description="Polar residues" evidence="1">
    <location>
        <begin position="88"/>
        <end position="103"/>
    </location>
</feature>
<name>A0AAW0P7T0_9GOBI</name>
<feature type="compositionally biased region" description="Polar residues" evidence="1">
    <location>
        <begin position="63"/>
        <end position="80"/>
    </location>
</feature>
<evidence type="ECO:0000313" key="2">
    <source>
        <dbReference type="EMBL" id="KAK7919175.1"/>
    </source>
</evidence>